<evidence type="ECO:0000313" key="2">
    <source>
        <dbReference type="EMBL" id="MBW90156.1"/>
    </source>
</evidence>
<sequence length="38" mass="4328">MPGFSFQRKRFPTKVPGDQYAKLPPCAKSVKSSMQQKK</sequence>
<organism evidence="2">
    <name type="scientific">Rhizophora mucronata</name>
    <name type="common">Asiatic mangrove</name>
    <dbReference type="NCBI Taxonomy" id="61149"/>
    <lineage>
        <taxon>Eukaryota</taxon>
        <taxon>Viridiplantae</taxon>
        <taxon>Streptophyta</taxon>
        <taxon>Embryophyta</taxon>
        <taxon>Tracheophyta</taxon>
        <taxon>Spermatophyta</taxon>
        <taxon>Magnoliopsida</taxon>
        <taxon>eudicotyledons</taxon>
        <taxon>Gunneridae</taxon>
        <taxon>Pentapetalae</taxon>
        <taxon>rosids</taxon>
        <taxon>fabids</taxon>
        <taxon>Malpighiales</taxon>
        <taxon>Rhizophoraceae</taxon>
        <taxon>Rhizophora</taxon>
    </lineage>
</organism>
<reference evidence="2" key="1">
    <citation type="submission" date="2018-02" db="EMBL/GenBank/DDBJ databases">
        <title>Rhizophora mucronata_Transcriptome.</title>
        <authorList>
            <person name="Meera S.P."/>
            <person name="Sreeshan A."/>
            <person name="Augustine A."/>
        </authorList>
    </citation>
    <scope>NUCLEOTIDE SEQUENCE</scope>
    <source>
        <tissue evidence="2">Leaf</tissue>
    </source>
</reference>
<proteinExistence type="predicted"/>
<protein>
    <submittedName>
        <fullName evidence="2">Uncharacterized protein</fullName>
    </submittedName>
</protein>
<evidence type="ECO:0000256" key="1">
    <source>
        <dbReference type="SAM" id="MobiDB-lite"/>
    </source>
</evidence>
<dbReference type="EMBL" id="GGEC01009673">
    <property type="protein sequence ID" value="MBW90156.1"/>
    <property type="molecule type" value="Transcribed_RNA"/>
</dbReference>
<dbReference type="AlphaFoldDB" id="A0A2P2J9I9"/>
<name>A0A2P2J9I9_RHIMU</name>
<accession>A0A2P2J9I9</accession>
<feature type="region of interest" description="Disordered" evidence="1">
    <location>
        <begin position="1"/>
        <end position="38"/>
    </location>
</feature>